<accession>A0ABQ8Y600</accession>
<dbReference type="Proteomes" id="UP001150062">
    <property type="component" value="Unassembled WGS sequence"/>
</dbReference>
<keyword evidence="3" id="KW-1185">Reference proteome</keyword>
<dbReference type="SUPFAM" id="SSF47576">
    <property type="entry name" value="Calponin-homology domain, CH-domain"/>
    <property type="match status" value="1"/>
</dbReference>
<organism evidence="2 3">
    <name type="scientific">Anaeramoeba flamelloides</name>
    <dbReference type="NCBI Taxonomy" id="1746091"/>
    <lineage>
        <taxon>Eukaryota</taxon>
        <taxon>Metamonada</taxon>
        <taxon>Anaeramoebidae</taxon>
        <taxon>Anaeramoeba</taxon>
    </lineage>
</organism>
<gene>
    <name evidence="2" type="ORF">M0813_24244</name>
</gene>
<sequence length="318" mass="35771">MEVNPNQLKKKHDNELESEALKWIMELTDETDLNTTTDLKSGIALCKLINAIKPGTIRSISKMKIPFKQMDNINKFLIACEKLGVNNSDCFMTVDLYEEKNLPTVLRTIHALGSVSLEIDGFDGPYLGVKIAKKKKIEFTKEQQIKSRSIVPLLTKKAGETSNQSGVFDSSRSIVKVKERGETGEVGLFENSVRKTDNQSGMFDTSRNIVKVKERGETGEVGLENDIIKKNDKIDYFKSINNLNKLSHNKIHVFFDNVSWCCCLLCSPISQHDNVWYQKHSDIICFLTLFSNNQLASFDNAISAAGKKGQCSAVLFLY</sequence>
<dbReference type="PANTHER" id="PTHR47385:SF14">
    <property type="entry name" value="TRANSGELIN"/>
    <property type="match status" value="1"/>
</dbReference>
<dbReference type="InterPro" id="IPR050606">
    <property type="entry name" value="Calponin-like"/>
</dbReference>
<evidence type="ECO:0000313" key="2">
    <source>
        <dbReference type="EMBL" id="KAJ6240247.1"/>
    </source>
</evidence>
<comment type="caution">
    <text evidence="2">The sequence shown here is derived from an EMBL/GenBank/DDBJ whole genome shotgun (WGS) entry which is preliminary data.</text>
</comment>
<dbReference type="InterPro" id="IPR036872">
    <property type="entry name" value="CH_dom_sf"/>
</dbReference>
<dbReference type="PRINTS" id="PR00888">
    <property type="entry name" value="SM22CALPONIN"/>
</dbReference>
<dbReference type="PROSITE" id="PS50021">
    <property type="entry name" value="CH"/>
    <property type="match status" value="1"/>
</dbReference>
<evidence type="ECO:0000259" key="1">
    <source>
        <dbReference type="PROSITE" id="PS50021"/>
    </source>
</evidence>
<dbReference type="SMART" id="SM00033">
    <property type="entry name" value="CH"/>
    <property type="match status" value="1"/>
</dbReference>
<dbReference type="EMBL" id="JAOAOG010000209">
    <property type="protein sequence ID" value="KAJ6240247.1"/>
    <property type="molecule type" value="Genomic_DNA"/>
</dbReference>
<dbReference type="PANTHER" id="PTHR47385">
    <property type="entry name" value="CALPONIN"/>
    <property type="match status" value="1"/>
</dbReference>
<name>A0ABQ8Y600_9EUKA</name>
<protein>
    <submittedName>
        <fullName evidence="2">Muscle-specific protein</fullName>
    </submittedName>
</protein>
<reference evidence="2" key="1">
    <citation type="submission" date="2022-08" db="EMBL/GenBank/DDBJ databases">
        <title>Novel sulfate-reducing endosymbionts in the free-living metamonad Anaeramoeba.</title>
        <authorList>
            <person name="Jerlstrom-Hultqvist J."/>
            <person name="Cepicka I."/>
            <person name="Gallot-Lavallee L."/>
            <person name="Salas-Leiva D."/>
            <person name="Curtis B.A."/>
            <person name="Zahonova K."/>
            <person name="Pipaliya S."/>
            <person name="Dacks J."/>
            <person name="Roger A.J."/>
        </authorList>
    </citation>
    <scope>NUCLEOTIDE SEQUENCE</scope>
    <source>
        <strain evidence="2">Schooner1</strain>
    </source>
</reference>
<dbReference type="InterPro" id="IPR001715">
    <property type="entry name" value="CH_dom"/>
</dbReference>
<dbReference type="Pfam" id="PF00307">
    <property type="entry name" value="CH"/>
    <property type="match status" value="1"/>
</dbReference>
<evidence type="ECO:0000313" key="3">
    <source>
        <dbReference type="Proteomes" id="UP001150062"/>
    </source>
</evidence>
<feature type="domain" description="Calponin-homology (CH)" evidence="1">
    <location>
        <begin position="14"/>
        <end position="116"/>
    </location>
</feature>
<proteinExistence type="predicted"/>
<dbReference type="InterPro" id="IPR003096">
    <property type="entry name" value="SM22_calponin"/>
</dbReference>
<dbReference type="Gene3D" id="1.10.418.10">
    <property type="entry name" value="Calponin-like domain"/>
    <property type="match status" value="1"/>
</dbReference>